<dbReference type="EC" id="3.2.1.26" evidence="3 8"/>
<dbReference type="SUPFAM" id="SSF75005">
    <property type="entry name" value="Arabinanase/levansucrase/invertase"/>
    <property type="match status" value="1"/>
</dbReference>
<dbReference type="Pfam" id="PF00251">
    <property type="entry name" value="Glyco_hydro_32N"/>
    <property type="match status" value="1"/>
</dbReference>
<evidence type="ECO:0000259" key="11">
    <source>
        <dbReference type="Pfam" id="PF08244"/>
    </source>
</evidence>
<comment type="function">
    <text evidence="9">Enables the bacterium to metabolize sucrose as a sole carbon source.</text>
</comment>
<dbReference type="AlphaFoldDB" id="A0AAP5H4S1"/>
<name>A0AAP5H4S1_PAEAM</name>
<dbReference type="PANTHER" id="PTHR43101:SF1">
    <property type="entry name" value="BETA-FRUCTOSIDASE"/>
    <property type="match status" value="1"/>
</dbReference>
<evidence type="ECO:0000313" key="12">
    <source>
        <dbReference type="EMBL" id="MDR6725847.1"/>
    </source>
</evidence>
<comment type="subcellular location">
    <subcellularLocation>
        <location evidence="9">Cytoplasm</location>
    </subcellularLocation>
</comment>
<comment type="similarity">
    <text evidence="2 8">Belongs to the glycosyl hydrolase 32 family.</text>
</comment>
<evidence type="ECO:0000256" key="6">
    <source>
        <dbReference type="ARBA" id="ARBA00023295"/>
    </source>
</evidence>
<reference evidence="12" key="1">
    <citation type="submission" date="2023-07" db="EMBL/GenBank/DDBJ databases">
        <title>Sorghum-associated microbial communities from plants grown in Nebraska, USA.</title>
        <authorList>
            <person name="Schachtman D."/>
        </authorList>
    </citation>
    <scope>NUCLEOTIDE SEQUENCE</scope>
    <source>
        <strain evidence="12">BE80</strain>
    </source>
</reference>
<comment type="pathway">
    <text evidence="1 9">Glycan biosynthesis; sucrose metabolism.</text>
</comment>
<dbReference type="NCBIfam" id="TIGR01322">
    <property type="entry name" value="scrB_fam"/>
    <property type="match status" value="1"/>
</dbReference>
<dbReference type="SUPFAM" id="SSF49899">
    <property type="entry name" value="Concanavalin A-like lectins/glucanases"/>
    <property type="match status" value="1"/>
</dbReference>
<evidence type="ECO:0000256" key="1">
    <source>
        <dbReference type="ARBA" id="ARBA00004914"/>
    </source>
</evidence>
<sequence>MDKEQGRETIQEHTHSTTEVKYTRERANTYIEQHRHEVDPTYRLGYHLMPQVGWMNDPNGFIYFNGAYHLFYQFYPYAPVWGPMHWGHAVSADLVTWEHQPVALAPDHTYDIDGCFSGSAIIKNGKLALMYTGHVVTGPDKDHDYYQTQNIAESDNGIDFVKSAHNPVIPLDLIPAHTSKKDFRDPKVFERNGMYYCVLGSNDAAGNGLILLYRSTDLQQWNFVNVMAQSDGTLGDNWECPDLFAMGDKDILIMSPQRMPAQGDNYRNLHSTVYMMGTLDEEQGVLDYEHYYPLDCGFDFYAPQTTEDAQGRRIMIAWMETWETEIPTQNAHKWAGAMTLPRELIRKGGRLTFQPLPELKQYRIDGMEHKDIRLVDGEHDLGISGDRYELHAVFEAEQAQQFGLKLRTGENEETIISYDVAQSRLCFDRERAGKGPGGERAVEVELRDGKLELQIFVDASSVEIFIQQGEQVMTGRIYPSPNSIGIKAFSSGVSTLTELRKWDLRV</sequence>
<evidence type="ECO:0000256" key="9">
    <source>
        <dbReference type="RuleBase" id="RU365015"/>
    </source>
</evidence>
<dbReference type="Proteomes" id="UP001254832">
    <property type="component" value="Unassembled WGS sequence"/>
</dbReference>
<evidence type="ECO:0000256" key="8">
    <source>
        <dbReference type="RuleBase" id="RU362110"/>
    </source>
</evidence>
<dbReference type="InterPro" id="IPR018053">
    <property type="entry name" value="Glyco_hydro_32_AS"/>
</dbReference>
<keyword evidence="6 8" id="KW-0326">Glycosidase</keyword>
<keyword evidence="9" id="KW-0119">Carbohydrate metabolism</keyword>
<evidence type="ECO:0000256" key="3">
    <source>
        <dbReference type="ARBA" id="ARBA00012758"/>
    </source>
</evidence>
<dbReference type="Gene3D" id="2.60.120.560">
    <property type="entry name" value="Exo-inulinase, domain 1"/>
    <property type="match status" value="1"/>
</dbReference>
<keyword evidence="9" id="KW-0963">Cytoplasm</keyword>
<dbReference type="InterPro" id="IPR013148">
    <property type="entry name" value="Glyco_hydro_32_N"/>
</dbReference>
<proteinExistence type="inferred from homology"/>
<evidence type="ECO:0000256" key="2">
    <source>
        <dbReference type="ARBA" id="ARBA00009902"/>
    </source>
</evidence>
<evidence type="ECO:0000256" key="5">
    <source>
        <dbReference type="ARBA" id="ARBA00022801"/>
    </source>
</evidence>
<dbReference type="InterPro" id="IPR013320">
    <property type="entry name" value="ConA-like_dom_sf"/>
</dbReference>
<keyword evidence="5 8" id="KW-0378">Hydrolase</keyword>
<accession>A0AAP5H4S1</accession>
<gene>
    <name evidence="12" type="ORF">J2W91_004349</name>
</gene>
<dbReference type="EMBL" id="JAVDTR010000013">
    <property type="protein sequence ID" value="MDR6725847.1"/>
    <property type="molecule type" value="Genomic_DNA"/>
</dbReference>
<dbReference type="PROSITE" id="PS00609">
    <property type="entry name" value="GLYCOSYL_HYDROL_F32"/>
    <property type="match status" value="1"/>
</dbReference>
<feature type="domain" description="Glycosyl hydrolase family 32 C-terminal" evidence="11">
    <location>
        <begin position="360"/>
        <end position="502"/>
    </location>
</feature>
<dbReference type="InterPro" id="IPR001362">
    <property type="entry name" value="Glyco_hydro_32"/>
</dbReference>
<dbReference type="InterPro" id="IPR051214">
    <property type="entry name" value="GH32_Enzymes"/>
</dbReference>
<dbReference type="InterPro" id="IPR006232">
    <property type="entry name" value="Suc6P_hydrolase"/>
</dbReference>
<dbReference type="Gene3D" id="2.115.10.20">
    <property type="entry name" value="Glycosyl hydrolase domain, family 43"/>
    <property type="match status" value="1"/>
</dbReference>
<dbReference type="PANTHER" id="PTHR43101">
    <property type="entry name" value="BETA-FRUCTOSIDASE"/>
    <property type="match status" value="1"/>
</dbReference>
<dbReference type="RefSeq" id="WP_310143425.1">
    <property type="nucleotide sequence ID" value="NZ_JAVDTR010000013.1"/>
</dbReference>
<dbReference type="GO" id="GO:0005737">
    <property type="term" value="C:cytoplasm"/>
    <property type="evidence" value="ECO:0007669"/>
    <property type="project" value="UniProtKB-SubCell"/>
</dbReference>
<organism evidence="12 13">
    <name type="scientific">Paenibacillus amylolyticus</name>
    <dbReference type="NCBI Taxonomy" id="1451"/>
    <lineage>
        <taxon>Bacteria</taxon>
        <taxon>Bacillati</taxon>
        <taxon>Bacillota</taxon>
        <taxon>Bacilli</taxon>
        <taxon>Bacillales</taxon>
        <taxon>Paenibacillaceae</taxon>
        <taxon>Paenibacillus</taxon>
    </lineage>
</organism>
<evidence type="ECO:0000313" key="13">
    <source>
        <dbReference type="Proteomes" id="UP001254832"/>
    </source>
</evidence>
<comment type="caution">
    <text evidence="12">The sequence shown here is derived from an EMBL/GenBank/DDBJ whole genome shotgun (WGS) entry which is preliminary data.</text>
</comment>
<dbReference type="Pfam" id="PF08244">
    <property type="entry name" value="Glyco_hydro_32C"/>
    <property type="match status" value="1"/>
</dbReference>
<dbReference type="GO" id="GO:0004564">
    <property type="term" value="F:beta-fructofuranosidase activity"/>
    <property type="evidence" value="ECO:0007669"/>
    <property type="project" value="UniProtKB-EC"/>
</dbReference>
<protein>
    <recommendedName>
        <fullName evidence="4 8">Sucrose-6-phosphate hydrolase</fullName>
        <ecNumber evidence="3 8">3.2.1.26</ecNumber>
    </recommendedName>
    <alternativeName>
        <fullName evidence="7 9">Invertase</fullName>
    </alternativeName>
</protein>
<comment type="catalytic activity">
    <reaction evidence="8">
        <text>Hydrolysis of terminal non-reducing beta-D-fructofuranoside residues in beta-D-fructofuranosides.</text>
        <dbReference type="EC" id="3.2.1.26"/>
    </reaction>
</comment>
<dbReference type="InterPro" id="IPR023296">
    <property type="entry name" value="Glyco_hydro_beta-prop_sf"/>
</dbReference>
<evidence type="ECO:0000256" key="7">
    <source>
        <dbReference type="ARBA" id="ARBA00033367"/>
    </source>
</evidence>
<evidence type="ECO:0000259" key="10">
    <source>
        <dbReference type="Pfam" id="PF00251"/>
    </source>
</evidence>
<dbReference type="SMART" id="SM00640">
    <property type="entry name" value="Glyco_32"/>
    <property type="match status" value="1"/>
</dbReference>
<evidence type="ECO:0000256" key="4">
    <source>
        <dbReference type="ARBA" id="ARBA00019623"/>
    </source>
</evidence>
<dbReference type="GO" id="GO:0005975">
    <property type="term" value="P:carbohydrate metabolic process"/>
    <property type="evidence" value="ECO:0007669"/>
    <property type="project" value="InterPro"/>
</dbReference>
<dbReference type="InterPro" id="IPR013189">
    <property type="entry name" value="Glyco_hydro_32_C"/>
</dbReference>
<dbReference type="CDD" id="cd08996">
    <property type="entry name" value="GH32_FFase"/>
    <property type="match status" value="1"/>
</dbReference>
<feature type="domain" description="Glycosyl hydrolase family 32 N-terminal" evidence="10">
    <location>
        <begin position="47"/>
        <end position="355"/>
    </location>
</feature>